<dbReference type="GO" id="GO:0016298">
    <property type="term" value="F:lipase activity"/>
    <property type="evidence" value="ECO:0007669"/>
    <property type="project" value="InterPro"/>
</dbReference>
<dbReference type="InterPro" id="IPR000734">
    <property type="entry name" value="TAG_lipase"/>
</dbReference>
<evidence type="ECO:0000259" key="5">
    <source>
        <dbReference type="Pfam" id="PF00151"/>
    </source>
</evidence>
<dbReference type="GO" id="GO:0016042">
    <property type="term" value="P:lipid catabolic process"/>
    <property type="evidence" value="ECO:0007669"/>
    <property type="project" value="TreeGrafter"/>
</dbReference>
<evidence type="ECO:0000256" key="1">
    <source>
        <dbReference type="ARBA" id="ARBA00004613"/>
    </source>
</evidence>
<evidence type="ECO:0000313" key="7">
    <source>
        <dbReference type="Proteomes" id="UP000015104"/>
    </source>
</evidence>
<dbReference type="PANTHER" id="PTHR11610">
    <property type="entry name" value="LIPASE"/>
    <property type="match status" value="1"/>
</dbReference>
<dbReference type="SUPFAM" id="SSF53474">
    <property type="entry name" value="alpha/beta-Hydrolases"/>
    <property type="match status" value="1"/>
</dbReference>
<dbReference type="InterPro" id="IPR029058">
    <property type="entry name" value="AB_hydrolase_fold"/>
</dbReference>
<name>T1JQL7_TETUR</name>
<dbReference type="eggNOG" id="ENOG502SHK7">
    <property type="taxonomic scope" value="Eukaryota"/>
</dbReference>
<dbReference type="Pfam" id="PF00151">
    <property type="entry name" value="Lipase"/>
    <property type="match status" value="1"/>
</dbReference>
<dbReference type="HOGENOM" id="CLU_2609123_0_0_1"/>
<feature type="domain" description="Lipase" evidence="5">
    <location>
        <begin position="103"/>
        <end position="263"/>
    </location>
</feature>
<evidence type="ECO:0000256" key="3">
    <source>
        <dbReference type="ARBA" id="ARBA00022525"/>
    </source>
</evidence>
<comment type="similarity">
    <text evidence="2 4">Belongs to the AB hydrolase superfamily. Lipase family.</text>
</comment>
<protein>
    <recommendedName>
        <fullName evidence="5">Lipase domain-containing protein</fullName>
    </recommendedName>
</protein>
<dbReference type="Gene3D" id="3.40.50.1820">
    <property type="entry name" value="alpha/beta hydrolase"/>
    <property type="match status" value="2"/>
</dbReference>
<evidence type="ECO:0000256" key="4">
    <source>
        <dbReference type="RuleBase" id="RU004262"/>
    </source>
</evidence>
<dbReference type="AlphaFoldDB" id="T1JQL7"/>
<evidence type="ECO:0000313" key="6">
    <source>
        <dbReference type="EnsemblMetazoa" id="tetur01g03660.1"/>
    </source>
</evidence>
<keyword evidence="3" id="KW-0964">Secreted</keyword>
<dbReference type="EnsemblMetazoa" id="tetur01g03660.1">
    <property type="protein sequence ID" value="tetur01g03660.1"/>
    <property type="gene ID" value="tetur01g03660"/>
</dbReference>
<evidence type="ECO:0000256" key="2">
    <source>
        <dbReference type="ARBA" id="ARBA00010701"/>
    </source>
</evidence>
<keyword evidence="7" id="KW-1185">Reference proteome</keyword>
<sequence>MKMTVEDDVNINFFQLTVHLNMVNLFGSMIEKKGFFSYHHHHHHHHILIILTSGYKYIKIEYWVSIVKLICDDVNVIVVDWGNGAALPNYVQAAANTQLVEVKNLSRITGLDPASPLFEGYTAKVRLDSEDAQFVDIIHSNGDSFLRGGLGSFEPMGHVDFYPNGGRNQVGCNSVFVGAINDIFYGRWQSLCHHRRAFRFFIDSVVATCKFHAFQCDNYAKFLRGECFDCGKDGTGCGNMGYFANQSPGRGKMYLVTRDSEPFCGEYGLLYLTLPLNPRLRFKDGHPNQYKIQIDSSSGQSSTWGKLEVIFLTKDRNETFQLTSESDEIKDESLIQGLVVAHPLVRNITSAIVKYTKYRGWIYSGKDFWGIDKIVLTNSDGEMISYCGYNTILEDSIPLQLELVKGNCTVEITADASYNNRLARLVWQVVSGPSKGRPPKLLWRLSLASEDI</sequence>
<organism evidence="6 7">
    <name type="scientific">Tetranychus urticae</name>
    <name type="common">Two-spotted spider mite</name>
    <dbReference type="NCBI Taxonomy" id="32264"/>
    <lineage>
        <taxon>Eukaryota</taxon>
        <taxon>Metazoa</taxon>
        <taxon>Ecdysozoa</taxon>
        <taxon>Arthropoda</taxon>
        <taxon>Chelicerata</taxon>
        <taxon>Arachnida</taxon>
        <taxon>Acari</taxon>
        <taxon>Acariformes</taxon>
        <taxon>Trombidiformes</taxon>
        <taxon>Prostigmata</taxon>
        <taxon>Eleutherengona</taxon>
        <taxon>Raphignathae</taxon>
        <taxon>Tetranychoidea</taxon>
        <taxon>Tetranychidae</taxon>
        <taxon>Tetranychus</taxon>
    </lineage>
</organism>
<dbReference type="GO" id="GO:0005615">
    <property type="term" value="C:extracellular space"/>
    <property type="evidence" value="ECO:0007669"/>
    <property type="project" value="TreeGrafter"/>
</dbReference>
<accession>T1JQL7</accession>
<dbReference type="Proteomes" id="UP000015104">
    <property type="component" value="Unassembled WGS sequence"/>
</dbReference>
<proteinExistence type="inferred from homology"/>
<dbReference type="InterPro" id="IPR013818">
    <property type="entry name" value="Lipase"/>
</dbReference>
<dbReference type="PANTHER" id="PTHR11610:SF186">
    <property type="entry name" value="FI22312P1"/>
    <property type="match status" value="1"/>
</dbReference>
<reference evidence="6" key="2">
    <citation type="submission" date="2015-06" db="UniProtKB">
        <authorList>
            <consortium name="EnsemblMetazoa"/>
        </authorList>
    </citation>
    <scope>IDENTIFICATION</scope>
</reference>
<dbReference type="EMBL" id="CAEY01000437">
    <property type="status" value="NOT_ANNOTATED_CDS"/>
    <property type="molecule type" value="Genomic_DNA"/>
</dbReference>
<comment type="subcellular location">
    <subcellularLocation>
        <location evidence="1">Secreted</location>
    </subcellularLocation>
</comment>
<reference evidence="7" key="1">
    <citation type="submission" date="2011-08" db="EMBL/GenBank/DDBJ databases">
        <authorList>
            <person name="Rombauts S."/>
        </authorList>
    </citation>
    <scope>NUCLEOTIDE SEQUENCE</scope>
    <source>
        <strain evidence="7">London</strain>
    </source>
</reference>